<evidence type="ECO:0000256" key="1">
    <source>
        <dbReference type="SAM" id="MobiDB-lite"/>
    </source>
</evidence>
<dbReference type="EMBL" id="AEQV01000181">
    <property type="protein sequence ID" value="EGD07758.1"/>
    <property type="molecule type" value="Genomic_DNA"/>
</dbReference>
<dbReference type="eggNOG" id="COG1419">
    <property type="taxonomic scope" value="Bacteria"/>
</dbReference>
<sequence length="202" mass="21190">MKIKRFVAPDMRTAFRMVREEHGPDAVILSNRRTAEGIEIVAASNYDEELVQRALETARSDAPVTHTAPQQAPVQQAPAQPAQAAARPAAPVHAPLKPAADAGMSHRQRVASAAEEMIAAMALRQPASVPRQAPVATPIRSAAPMPAVQDLAAPVVQRQEHALSAVPEQLFADFLTTAPAQRPAVQAAPAQAPTPVVAAAVG</sequence>
<evidence type="ECO:0000313" key="3">
    <source>
        <dbReference type="Proteomes" id="UP000003299"/>
    </source>
</evidence>
<protein>
    <recommendedName>
        <fullName evidence="4">Flagellar biosynthesis regulator FlhF</fullName>
    </recommendedName>
</protein>
<gene>
    <name evidence="2" type="ORF">XVE_4027</name>
</gene>
<feature type="region of interest" description="Disordered" evidence="1">
    <location>
        <begin position="58"/>
        <end position="90"/>
    </location>
</feature>
<dbReference type="Proteomes" id="UP000003299">
    <property type="component" value="Unassembled WGS sequence"/>
</dbReference>
<comment type="caution">
    <text evidence="2">The sequence shown here is derived from an EMBL/GenBank/DDBJ whole genome shotgun (WGS) entry which is preliminary data.</text>
</comment>
<name>F0BIC5_9XANT</name>
<evidence type="ECO:0000313" key="2">
    <source>
        <dbReference type="EMBL" id="EGD07758.1"/>
    </source>
</evidence>
<reference evidence="2 3" key="1">
    <citation type="journal article" date="2011" name="BMC Genomics">
        <title>Comparative genomics reveals diversity among xanthomonads infecting tomato and pepper.</title>
        <authorList>
            <person name="Potnis N."/>
            <person name="Krasileva K."/>
            <person name="Chow V."/>
            <person name="Almeida N.F."/>
            <person name="Patil P.B."/>
            <person name="Ryan R.P."/>
            <person name="Sharlach M."/>
            <person name="Behlau F."/>
            <person name="Dow J.M."/>
            <person name="Momol M.T."/>
            <person name="White F.F."/>
            <person name="Preston J.F."/>
            <person name="Vinatzer B.A."/>
            <person name="Koebnik R."/>
            <person name="Setubal J.C."/>
            <person name="Norman D.J."/>
            <person name="Staskawicz B.J."/>
            <person name="Jones J.B."/>
        </authorList>
    </citation>
    <scope>NUCLEOTIDE SEQUENCE [LARGE SCALE GENOMIC DNA]</scope>
    <source>
        <strain evidence="2 3">ATCC 35937</strain>
    </source>
</reference>
<organism evidence="2 3">
    <name type="scientific">Xanthomonas vesicatoria ATCC 35937</name>
    <dbReference type="NCBI Taxonomy" id="925775"/>
    <lineage>
        <taxon>Bacteria</taxon>
        <taxon>Pseudomonadati</taxon>
        <taxon>Pseudomonadota</taxon>
        <taxon>Gammaproteobacteria</taxon>
        <taxon>Lysobacterales</taxon>
        <taxon>Lysobacteraceae</taxon>
        <taxon>Xanthomonas</taxon>
    </lineage>
</organism>
<evidence type="ECO:0008006" key="4">
    <source>
        <dbReference type="Google" id="ProtNLM"/>
    </source>
</evidence>
<feature type="compositionally biased region" description="Low complexity" evidence="1">
    <location>
        <begin position="68"/>
        <end position="90"/>
    </location>
</feature>
<accession>F0BIC5</accession>
<feature type="non-terminal residue" evidence="2">
    <location>
        <position position="202"/>
    </location>
</feature>
<proteinExistence type="predicted"/>
<dbReference type="AlphaFoldDB" id="F0BIC5"/>